<dbReference type="Pfam" id="PF07969">
    <property type="entry name" value="Amidohydro_3"/>
    <property type="match status" value="1"/>
</dbReference>
<gene>
    <name evidence="2" type="ORF">SAMN05661010_00891</name>
</gene>
<dbReference type="Proteomes" id="UP000198654">
    <property type="component" value="Unassembled WGS sequence"/>
</dbReference>
<dbReference type="PIRSF" id="PIRSF038971">
    <property type="entry name" value="PhnM"/>
    <property type="match status" value="1"/>
</dbReference>
<dbReference type="RefSeq" id="WP_089725844.1">
    <property type="nucleotide sequence ID" value="NZ_FNGI01000001.1"/>
</dbReference>
<dbReference type="NCBIfam" id="NF011987">
    <property type="entry name" value="PRK15446.2-3"/>
    <property type="match status" value="1"/>
</dbReference>
<dbReference type="Gene3D" id="2.30.40.10">
    <property type="entry name" value="Urease, subunit C, domain 1"/>
    <property type="match status" value="1"/>
</dbReference>
<dbReference type="NCBIfam" id="NF011984">
    <property type="entry name" value="PRK15446.1-5"/>
    <property type="match status" value="1"/>
</dbReference>
<organism evidence="2 3">
    <name type="scientific">Modicisalibacter muralis</name>
    <dbReference type="NCBI Taxonomy" id="119000"/>
    <lineage>
        <taxon>Bacteria</taxon>
        <taxon>Pseudomonadati</taxon>
        <taxon>Pseudomonadota</taxon>
        <taxon>Gammaproteobacteria</taxon>
        <taxon>Oceanospirillales</taxon>
        <taxon>Halomonadaceae</taxon>
        <taxon>Modicisalibacter</taxon>
    </lineage>
</organism>
<dbReference type="GO" id="GO:0019700">
    <property type="term" value="P:organic phosphonate catabolic process"/>
    <property type="evidence" value="ECO:0007669"/>
    <property type="project" value="InterPro"/>
</dbReference>
<keyword evidence="3" id="KW-1185">Reference proteome</keyword>
<dbReference type="STRING" id="119000.SAMN05661010_00891"/>
<dbReference type="OrthoDB" id="9785413at2"/>
<dbReference type="InterPro" id="IPR051781">
    <property type="entry name" value="Metallo-dep_Hydrolase"/>
</dbReference>
<dbReference type="EMBL" id="FNGI01000001">
    <property type="protein sequence ID" value="SDL06904.1"/>
    <property type="molecule type" value="Genomic_DNA"/>
</dbReference>
<evidence type="ECO:0000313" key="3">
    <source>
        <dbReference type="Proteomes" id="UP000198654"/>
    </source>
</evidence>
<accession>A0A1G9H278</accession>
<evidence type="ECO:0000259" key="1">
    <source>
        <dbReference type="Pfam" id="PF07969"/>
    </source>
</evidence>
<name>A0A1G9H278_9GAMM</name>
<dbReference type="NCBIfam" id="NF011990">
    <property type="entry name" value="PRK15446.2-6"/>
    <property type="match status" value="1"/>
</dbReference>
<dbReference type="InterPro" id="IPR013108">
    <property type="entry name" value="Amidohydro_3"/>
</dbReference>
<dbReference type="InterPro" id="IPR012696">
    <property type="entry name" value="PhnM"/>
</dbReference>
<dbReference type="AlphaFoldDB" id="A0A1G9H278"/>
<dbReference type="CDD" id="cd01306">
    <property type="entry name" value="PhnM"/>
    <property type="match status" value="1"/>
</dbReference>
<dbReference type="SUPFAM" id="SSF51338">
    <property type="entry name" value="Composite domain of metallo-dependent hydrolases"/>
    <property type="match status" value="1"/>
</dbReference>
<sequence>MNEQILSNARLVLDDEVITGSLVIRDGLIGDIDTAPSRHPAAIDCANDYLLPGLVELHTDNMEKYFQPRPKVAWPSRQAALAHDAQMAASGITTVFDAVAIGDVDEQSMRHGALDEMCQALSAIVDDGLARVDHRLHLRCEVCHPDTLRRFRELADTPLLGLVSLMDHAPGQRQFASLDAYRVYYQGKYGLDDSALEAFIESQLANSTRYSAEHRRAIAAECSTRGLALASHDDATLAHVAESHEYGTRVAEFPTTREAAEASHRAGMAVMMGAPNVVRGGSHSGNIAAAELVEAGVLDILSSDYYPAALLDAAFKVARMDAGYSLHSSLPQAVAMASRHPAEAVGLADRGRLATGLRADLLRVRMVDEHLHAHPIVQRVWSAGRQVH</sequence>
<evidence type="ECO:0000313" key="2">
    <source>
        <dbReference type="EMBL" id="SDL06904.1"/>
    </source>
</evidence>
<dbReference type="SUPFAM" id="SSF51556">
    <property type="entry name" value="Metallo-dependent hydrolases"/>
    <property type="match status" value="1"/>
</dbReference>
<dbReference type="PANTHER" id="PTHR43135:SF3">
    <property type="entry name" value="ALPHA-D-RIBOSE 1-METHYLPHOSPHONATE 5-TRIPHOSPHATE DIPHOSPHATASE"/>
    <property type="match status" value="1"/>
</dbReference>
<dbReference type="NCBIfam" id="NF011981">
    <property type="entry name" value="PRK15446.1-2"/>
    <property type="match status" value="1"/>
</dbReference>
<reference evidence="2 3" key="1">
    <citation type="submission" date="2016-10" db="EMBL/GenBank/DDBJ databases">
        <authorList>
            <person name="de Groot N.N."/>
        </authorList>
    </citation>
    <scope>NUCLEOTIDE SEQUENCE [LARGE SCALE GENOMIC DNA]</scope>
    <source>
        <strain evidence="2 3">DSM 14789</strain>
    </source>
</reference>
<dbReference type="NCBIfam" id="TIGR02318">
    <property type="entry name" value="phosphono_phnM"/>
    <property type="match status" value="1"/>
</dbReference>
<feature type="domain" description="Amidohydrolase 3" evidence="1">
    <location>
        <begin position="109"/>
        <end position="388"/>
    </location>
</feature>
<dbReference type="InterPro" id="IPR032466">
    <property type="entry name" value="Metal_Hydrolase"/>
</dbReference>
<dbReference type="NCBIfam" id="NF011983">
    <property type="entry name" value="PRK15446.1-4"/>
    <property type="match status" value="1"/>
</dbReference>
<proteinExistence type="predicted"/>
<dbReference type="Gene3D" id="3.20.20.140">
    <property type="entry name" value="Metal-dependent hydrolases"/>
    <property type="match status" value="2"/>
</dbReference>
<protein>
    <submittedName>
        <fullName evidence="2">Alpha-D-ribose 1-methylphosphonate 5-triphosphate diphosphatase</fullName>
    </submittedName>
</protein>
<dbReference type="InterPro" id="IPR011059">
    <property type="entry name" value="Metal-dep_hydrolase_composite"/>
</dbReference>
<dbReference type="GO" id="GO:0016810">
    <property type="term" value="F:hydrolase activity, acting on carbon-nitrogen (but not peptide) bonds"/>
    <property type="evidence" value="ECO:0007669"/>
    <property type="project" value="InterPro"/>
</dbReference>
<dbReference type="PANTHER" id="PTHR43135">
    <property type="entry name" value="ALPHA-D-RIBOSE 1-METHYLPHOSPHONATE 5-TRIPHOSPHATE DIPHOSPHATASE"/>
    <property type="match status" value="1"/>
</dbReference>